<evidence type="ECO:0000256" key="3">
    <source>
        <dbReference type="ARBA" id="ARBA00022737"/>
    </source>
</evidence>
<feature type="compositionally biased region" description="Basic and acidic residues" evidence="9">
    <location>
        <begin position="263"/>
        <end position="284"/>
    </location>
</feature>
<dbReference type="InterPro" id="IPR013087">
    <property type="entry name" value="Znf_C2H2_type"/>
</dbReference>
<keyword evidence="12" id="KW-1185">Reference proteome</keyword>
<evidence type="ECO:0000256" key="1">
    <source>
        <dbReference type="ARBA" id="ARBA00004123"/>
    </source>
</evidence>
<keyword evidence="5" id="KW-0862">Zinc</keyword>
<organism evidence="11 12">
    <name type="scientific">Orchesella cincta</name>
    <name type="common">Springtail</name>
    <name type="synonym">Podura cincta</name>
    <dbReference type="NCBI Taxonomy" id="48709"/>
    <lineage>
        <taxon>Eukaryota</taxon>
        <taxon>Metazoa</taxon>
        <taxon>Ecdysozoa</taxon>
        <taxon>Arthropoda</taxon>
        <taxon>Hexapoda</taxon>
        <taxon>Collembola</taxon>
        <taxon>Entomobryomorpha</taxon>
        <taxon>Entomobryoidea</taxon>
        <taxon>Orchesellidae</taxon>
        <taxon>Orchesellinae</taxon>
        <taxon>Orchesella</taxon>
    </lineage>
</organism>
<dbReference type="GO" id="GO:0008270">
    <property type="term" value="F:zinc ion binding"/>
    <property type="evidence" value="ECO:0007669"/>
    <property type="project" value="UniProtKB-KW"/>
</dbReference>
<feature type="region of interest" description="Disordered" evidence="9">
    <location>
        <begin position="263"/>
        <end position="310"/>
    </location>
</feature>
<feature type="domain" description="C2H2-type" evidence="10">
    <location>
        <begin position="777"/>
        <end position="802"/>
    </location>
</feature>
<evidence type="ECO:0000256" key="7">
    <source>
        <dbReference type="ARBA" id="ARBA00023242"/>
    </source>
</evidence>
<protein>
    <submittedName>
        <fullName evidence="11">Putative zinc finger protein</fullName>
    </submittedName>
</protein>
<feature type="compositionally biased region" description="Basic residues" evidence="9">
    <location>
        <begin position="378"/>
        <end position="388"/>
    </location>
</feature>
<comment type="caution">
    <text evidence="11">The sequence shown here is derived from an EMBL/GenBank/DDBJ whole genome shotgun (WGS) entry which is preliminary data.</text>
</comment>
<evidence type="ECO:0000313" key="12">
    <source>
        <dbReference type="Proteomes" id="UP000094527"/>
    </source>
</evidence>
<dbReference type="SUPFAM" id="SSF57667">
    <property type="entry name" value="beta-beta-alpha zinc fingers"/>
    <property type="match status" value="3"/>
</dbReference>
<proteinExistence type="predicted"/>
<dbReference type="STRING" id="48709.A0A1D2MD49"/>
<dbReference type="EMBL" id="LJIJ01001789">
    <property type="protein sequence ID" value="ODM90804.1"/>
    <property type="molecule type" value="Genomic_DNA"/>
</dbReference>
<sequence length="936" mass="107876">KRWWIDNRVEIIMMEMEETPVCDAGATEKCLFCAVPLPPNPEEASQQNVESESCGNINSRKILSSRCSSKGLSKSRSLSRSSSYSEPHENADNEDEPTSDFEPDDHDSNWSNHSTDSEVVKQEPAKMQRKRGPKPKWEPFVTIIRHGNRRKYKCSLCSAVRCDRISLRTHLRSHRRSNGFSCSECGWLLHSRDKTRHYTRHHPGKKPPAYIFSCQKCPARYPQKTALMKHAELHEKSGNSEPCSLCGWLVKIKLMPRHMKIHHSQEDELQEKHSHCPSRLHEEPPETSVLVKQKTAHQTEDSLRRSSENLEPNLFTLSSCESTERLSAGKLSPNCELPGKEDTAGVESTSDFKPDSDDDSSSSSTHSQDSEDEEYKPSPRKRVLKRKTNSLSDPQTIRKRGRPPKQKESSAQLKSSKKKKIRRVSEVSDPSNQSLYTSFRQENYTMFKCSLCSAVRHSRDRMIVHLKYHEKGEGSLCSQCGWLVPPDHMSRHISRHHSLPMWKKKAVPPKNEKIYHAYKCQYVQLAHLKKRLGQTSSPHDPLNEEPCTTCDLCGWLLKTTSLQRHLASSLCAKIVEEQKQGDGHIAYSCDHCQMLYTEIWFLRRHFRTYHADQEEWKVCSQPDCHEKFESKQLLKFHMDKAHPDVQSLNLESDEGDSKCPHCELIFASKMKKDYHIAEKHKSILLTCTTCNITMKDYMCYRKHMEQTSIHATSQSVFCELCGSSFWSDSQLRQHKRQEHFAELGLEPIKCQECGLSLCTNVALKNHIKAVHAKEKNYSCEYCGQTFLRPANFADHMRTFHEGPCYRWKTFSAGEKGEDGVETWLCDFCPGTVTFANLMAIRSHLLKAHYSELKYICEGCNKRFCASLGLHKHRKRFCSKHFFCINDVAKHERRLHKDRYSHRCQKCGKAFKTFGMLTNHRKKCVPVPPSETVADVT</sequence>
<comment type="subcellular location">
    <subcellularLocation>
        <location evidence="1">Nucleus</location>
    </subcellularLocation>
</comment>
<dbReference type="PROSITE" id="PS50157">
    <property type="entry name" value="ZINC_FINGER_C2H2_2"/>
    <property type="match status" value="9"/>
</dbReference>
<feature type="domain" description="C2H2-type" evidence="10">
    <location>
        <begin position="854"/>
        <end position="880"/>
    </location>
</feature>
<feature type="compositionally biased region" description="Basic and acidic residues" evidence="9">
    <location>
        <begin position="115"/>
        <end position="126"/>
    </location>
</feature>
<dbReference type="GO" id="GO:0000978">
    <property type="term" value="F:RNA polymerase II cis-regulatory region sequence-specific DNA binding"/>
    <property type="evidence" value="ECO:0007669"/>
    <property type="project" value="TreeGrafter"/>
</dbReference>
<dbReference type="InterPro" id="IPR050589">
    <property type="entry name" value="Ikaros_C2H2-ZF"/>
</dbReference>
<reference evidence="11 12" key="1">
    <citation type="journal article" date="2016" name="Genome Biol. Evol.">
        <title>Gene Family Evolution Reflects Adaptation to Soil Environmental Stressors in the Genome of the Collembolan Orchesella cincta.</title>
        <authorList>
            <person name="Faddeeva-Vakhrusheva A."/>
            <person name="Derks M.F."/>
            <person name="Anvar S.Y."/>
            <person name="Agamennone V."/>
            <person name="Suring W."/>
            <person name="Smit S."/>
            <person name="van Straalen N.M."/>
            <person name="Roelofs D."/>
        </authorList>
    </citation>
    <scope>NUCLEOTIDE SEQUENCE [LARGE SCALE GENOMIC DNA]</scope>
    <source>
        <tissue evidence="11">Mixed pool</tissue>
    </source>
</reference>
<feature type="domain" description="C2H2-type" evidence="10">
    <location>
        <begin position="716"/>
        <end position="744"/>
    </location>
</feature>
<dbReference type="PANTHER" id="PTHR24404:SF114">
    <property type="entry name" value="KLUMPFUSS, ISOFORM B-RELATED"/>
    <property type="match status" value="1"/>
</dbReference>
<feature type="domain" description="C2H2-type" evidence="10">
    <location>
        <begin position="901"/>
        <end position="928"/>
    </location>
</feature>
<evidence type="ECO:0000256" key="9">
    <source>
        <dbReference type="SAM" id="MobiDB-lite"/>
    </source>
</evidence>
<dbReference type="OMA" id="CHEKFES"/>
<dbReference type="AlphaFoldDB" id="A0A1D2MD49"/>
<evidence type="ECO:0000313" key="11">
    <source>
        <dbReference type="EMBL" id="ODM90804.1"/>
    </source>
</evidence>
<keyword evidence="7" id="KW-0539">Nucleus</keyword>
<keyword evidence="4 8" id="KW-0863">Zinc-finger</keyword>
<dbReference type="OrthoDB" id="6077919at2759"/>
<evidence type="ECO:0000259" key="10">
    <source>
        <dbReference type="PROSITE" id="PS50157"/>
    </source>
</evidence>
<gene>
    <name evidence="11" type="ORF">Ocin01_15879</name>
</gene>
<feature type="domain" description="C2H2-type" evidence="10">
    <location>
        <begin position="180"/>
        <end position="207"/>
    </location>
</feature>
<dbReference type="GO" id="GO:0005634">
    <property type="term" value="C:nucleus"/>
    <property type="evidence" value="ECO:0007669"/>
    <property type="project" value="UniProtKB-SubCell"/>
</dbReference>
<dbReference type="Pfam" id="PF00096">
    <property type="entry name" value="zf-C2H2"/>
    <property type="match status" value="2"/>
</dbReference>
<dbReference type="PROSITE" id="PS00028">
    <property type="entry name" value="ZINC_FINGER_C2H2_1"/>
    <property type="match status" value="6"/>
</dbReference>
<dbReference type="SMART" id="SM00355">
    <property type="entry name" value="ZnF_C2H2"/>
    <property type="match status" value="15"/>
</dbReference>
<dbReference type="FunFam" id="3.30.160.60:FF:000100">
    <property type="entry name" value="Zinc finger 45-like"/>
    <property type="match status" value="1"/>
</dbReference>
<keyword evidence="2" id="KW-0479">Metal-binding</keyword>
<dbReference type="Gene3D" id="3.30.160.60">
    <property type="entry name" value="Classic Zinc Finger"/>
    <property type="match status" value="4"/>
</dbReference>
<feature type="region of interest" description="Disordered" evidence="9">
    <location>
        <begin position="326"/>
        <end position="431"/>
    </location>
</feature>
<dbReference type="PANTHER" id="PTHR24404">
    <property type="entry name" value="ZINC FINGER PROTEIN"/>
    <property type="match status" value="1"/>
</dbReference>
<evidence type="ECO:0000256" key="5">
    <source>
        <dbReference type="ARBA" id="ARBA00022833"/>
    </source>
</evidence>
<evidence type="ECO:0000256" key="8">
    <source>
        <dbReference type="PROSITE-ProRule" id="PRU00042"/>
    </source>
</evidence>
<evidence type="ECO:0000256" key="2">
    <source>
        <dbReference type="ARBA" id="ARBA00022723"/>
    </source>
</evidence>
<evidence type="ECO:0000256" key="6">
    <source>
        <dbReference type="ARBA" id="ARBA00023125"/>
    </source>
</evidence>
<dbReference type="GO" id="GO:0006357">
    <property type="term" value="P:regulation of transcription by RNA polymerase II"/>
    <property type="evidence" value="ECO:0007669"/>
    <property type="project" value="TreeGrafter"/>
</dbReference>
<evidence type="ECO:0000256" key="4">
    <source>
        <dbReference type="ARBA" id="ARBA00022771"/>
    </source>
</evidence>
<keyword evidence="3" id="KW-0677">Repeat</keyword>
<feature type="non-terminal residue" evidence="11">
    <location>
        <position position="1"/>
    </location>
</feature>
<feature type="compositionally biased region" description="Low complexity" evidence="9">
    <location>
        <begin position="66"/>
        <end position="85"/>
    </location>
</feature>
<feature type="domain" description="C2H2-type" evidence="10">
    <location>
        <begin position="748"/>
        <end position="776"/>
    </location>
</feature>
<dbReference type="Proteomes" id="UP000094527">
    <property type="component" value="Unassembled WGS sequence"/>
</dbReference>
<feature type="domain" description="C2H2-type" evidence="10">
    <location>
        <begin position="152"/>
        <end position="179"/>
    </location>
</feature>
<feature type="region of interest" description="Disordered" evidence="9">
    <location>
        <begin position="66"/>
        <end position="134"/>
    </location>
</feature>
<dbReference type="GO" id="GO:0003700">
    <property type="term" value="F:DNA-binding transcription factor activity"/>
    <property type="evidence" value="ECO:0007669"/>
    <property type="project" value="TreeGrafter"/>
</dbReference>
<keyword evidence="6" id="KW-0238">DNA-binding</keyword>
<feature type="domain" description="C2H2-type" evidence="10">
    <location>
        <begin position="212"/>
        <end position="239"/>
    </location>
</feature>
<accession>A0A1D2MD49</accession>
<dbReference type="InterPro" id="IPR036236">
    <property type="entry name" value="Znf_C2H2_sf"/>
</dbReference>
<name>A0A1D2MD49_ORCCI</name>
<feature type="domain" description="C2H2-type" evidence="10">
    <location>
        <begin position="587"/>
        <end position="615"/>
    </location>
</feature>
<feature type="compositionally biased region" description="Basic and acidic residues" evidence="9">
    <location>
        <begin position="297"/>
        <end position="308"/>
    </location>
</feature>
<feature type="compositionally biased region" description="Acidic residues" evidence="9">
    <location>
        <begin position="92"/>
        <end position="105"/>
    </location>
</feature>